<keyword evidence="3" id="KW-1185">Reference proteome</keyword>
<dbReference type="AlphaFoldDB" id="A0AAV9UKY7"/>
<accession>A0AAV9UKY7</accession>
<dbReference type="Proteomes" id="UP001375240">
    <property type="component" value="Unassembled WGS sequence"/>
</dbReference>
<feature type="region of interest" description="Disordered" evidence="1">
    <location>
        <begin position="1"/>
        <end position="61"/>
    </location>
</feature>
<organism evidence="2 3">
    <name type="scientific">Orbilia brochopaga</name>
    <dbReference type="NCBI Taxonomy" id="3140254"/>
    <lineage>
        <taxon>Eukaryota</taxon>
        <taxon>Fungi</taxon>
        <taxon>Dikarya</taxon>
        <taxon>Ascomycota</taxon>
        <taxon>Pezizomycotina</taxon>
        <taxon>Orbiliomycetes</taxon>
        <taxon>Orbiliales</taxon>
        <taxon>Orbiliaceae</taxon>
        <taxon>Orbilia</taxon>
    </lineage>
</organism>
<evidence type="ECO:0000313" key="3">
    <source>
        <dbReference type="Proteomes" id="UP001375240"/>
    </source>
</evidence>
<dbReference type="EMBL" id="JAVHNQ010000006">
    <property type="protein sequence ID" value="KAK6344066.1"/>
    <property type="molecule type" value="Genomic_DNA"/>
</dbReference>
<feature type="compositionally biased region" description="Basic residues" evidence="1">
    <location>
        <begin position="24"/>
        <end position="38"/>
    </location>
</feature>
<proteinExistence type="predicted"/>
<reference evidence="2 3" key="1">
    <citation type="submission" date="2019-10" db="EMBL/GenBank/DDBJ databases">
        <authorList>
            <person name="Palmer J.M."/>
        </authorList>
    </citation>
    <scope>NUCLEOTIDE SEQUENCE [LARGE SCALE GENOMIC DNA]</scope>
    <source>
        <strain evidence="2 3">TWF696</strain>
    </source>
</reference>
<gene>
    <name evidence="2" type="ORF">TWF696_007712</name>
</gene>
<comment type="caution">
    <text evidence="2">The sequence shown here is derived from an EMBL/GenBank/DDBJ whole genome shotgun (WGS) entry which is preliminary data.</text>
</comment>
<evidence type="ECO:0000256" key="1">
    <source>
        <dbReference type="SAM" id="MobiDB-lite"/>
    </source>
</evidence>
<evidence type="ECO:0000313" key="2">
    <source>
        <dbReference type="EMBL" id="KAK6344066.1"/>
    </source>
</evidence>
<sequence length="183" mass="20208">MPSNKRRASLVGPNLEYVNDQPAFKRRKTGKLHRKPGKPGKASPATKPPVQAAQSAEKDQRNALPVIHHPILSAYFQTLLPLRQYLALAIKSSKSTATSSISRRERLLRFTSDGSVLQNDVVRLLDTTVVGTLKPTEQIDGADPVVEKALAEGLNATQDERIASSHDEVLFKNPPSIRTYIYM</sequence>
<name>A0AAV9UKY7_9PEZI</name>
<protein>
    <submittedName>
        <fullName evidence="2">Uncharacterized protein</fullName>
    </submittedName>
</protein>